<keyword evidence="4 7" id="KW-0133">Cell shape</keyword>
<dbReference type="RefSeq" id="WP_200240203.1">
    <property type="nucleotide sequence ID" value="NZ_NRRY01000005.1"/>
</dbReference>
<dbReference type="PANTHER" id="PTHR41533:SF2">
    <property type="entry name" value="BLR7131 PROTEIN"/>
    <property type="match status" value="1"/>
</dbReference>
<gene>
    <name evidence="10" type="ORF">CKO42_05365</name>
</gene>
<dbReference type="InterPro" id="IPR005490">
    <property type="entry name" value="LD_TPept_cat_dom"/>
</dbReference>
<evidence type="ECO:0000259" key="9">
    <source>
        <dbReference type="PROSITE" id="PS52029"/>
    </source>
</evidence>
<evidence type="ECO:0000313" key="10">
    <source>
        <dbReference type="EMBL" id="MBK1617894.1"/>
    </source>
</evidence>
<keyword evidence="6 7" id="KW-0961">Cell wall biogenesis/degradation</keyword>
<dbReference type="Gene3D" id="1.10.101.10">
    <property type="entry name" value="PGBD-like superfamily/PGBD"/>
    <property type="match status" value="1"/>
</dbReference>
<feature type="compositionally biased region" description="Basic and acidic residues" evidence="8">
    <location>
        <begin position="701"/>
        <end position="710"/>
    </location>
</feature>
<evidence type="ECO:0000256" key="1">
    <source>
        <dbReference type="ARBA" id="ARBA00004752"/>
    </source>
</evidence>
<keyword evidence="11" id="KW-1185">Reference proteome</keyword>
<comment type="caution">
    <text evidence="10">The sequence shown here is derived from an EMBL/GenBank/DDBJ whole genome shotgun (WGS) entry which is preliminary data.</text>
</comment>
<dbReference type="PANTHER" id="PTHR41533">
    <property type="entry name" value="L,D-TRANSPEPTIDASE HI_1667-RELATED"/>
    <property type="match status" value="1"/>
</dbReference>
<dbReference type="InterPro" id="IPR036366">
    <property type="entry name" value="PGBDSf"/>
</dbReference>
<feature type="region of interest" description="Disordered" evidence="8">
    <location>
        <begin position="546"/>
        <end position="579"/>
    </location>
</feature>
<dbReference type="InterPro" id="IPR052905">
    <property type="entry name" value="LD-transpeptidase_YkuD-like"/>
</dbReference>
<feature type="region of interest" description="Disordered" evidence="8">
    <location>
        <begin position="602"/>
        <end position="637"/>
    </location>
</feature>
<dbReference type="InterPro" id="IPR036365">
    <property type="entry name" value="PGBD-like_sf"/>
</dbReference>
<organism evidence="10 11">
    <name type="scientific">Lamprobacter modestohalophilus</name>
    <dbReference type="NCBI Taxonomy" id="1064514"/>
    <lineage>
        <taxon>Bacteria</taxon>
        <taxon>Pseudomonadati</taxon>
        <taxon>Pseudomonadota</taxon>
        <taxon>Gammaproteobacteria</taxon>
        <taxon>Chromatiales</taxon>
        <taxon>Chromatiaceae</taxon>
        <taxon>Lamprobacter</taxon>
    </lineage>
</organism>
<feature type="compositionally biased region" description="Low complexity" evidence="8">
    <location>
        <begin position="659"/>
        <end position="668"/>
    </location>
</feature>
<dbReference type="Pfam" id="PF01471">
    <property type="entry name" value="PG_binding_1"/>
    <property type="match status" value="1"/>
</dbReference>
<keyword evidence="3" id="KW-0808">Transferase</keyword>
<evidence type="ECO:0000313" key="11">
    <source>
        <dbReference type="Proteomes" id="UP001138768"/>
    </source>
</evidence>
<dbReference type="InterPro" id="IPR002477">
    <property type="entry name" value="Peptidoglycan-bd-like"/>
</dbReference>
<evidence type="ECO:0000256" key="8">
    <source>
        <dbReference type="SAM" id="MobiDB-lite"/>
    </source>
</evidence>
<feature type="compositionally biased region" description="Low complexity" evidence="8">
    <location>
        <begin position="602"/>
        <end position="631"/>
    </location>
</feature>
<evidence type="ECO:0000256" key="4">
    <source>
        <dbReference type="ARBA" id="ARBA00022960"/>
    </source>
</evidence>
<evidence type="ECO:0000256" key="5">
    <source>
        <dbReference type="ARBA" id="ARBA00022984"/>
    </source>
</evidence>
<comment type="similarity">
    <text evidence="2">Belongs to the YkuD family.</text>
</comment>
<dbReference type="Proteomes" id="UP001138768">
    <property type="component" value="Unassembled WGS sequence"/>
</dbReference>
<dbReference type="PROSITE" id="PS52029">
    <property type="entry name" value="LD_TPASE"/>
    <property type="match status" value="1"/>
</dbReference>
<proteinExistence type="inferred from homology"/>
<dbReference type="GO" id="GO:0009252">
    <property type="term" value="P:peptidoglycan biosynthetic process"/>
    <property type="evidence" value="ECO:0007669"/>
    <property type="project" value="UniProtKB-KW"/>
</dbReference>
<feature type="compositionally biased region" description="Polar residues" evidence="8">
    <location>
        <begin position="689"/>
        <end position="700"/>
    </location>
</feature>
<dbReference type="EMBL" id="NRRY01000005">
    <property type="protein sequence ID" value="MBK1617894.1"/>
    <property type="molecule type" value="Genomic_DNA"/>
</dbReference>
<evidence type="ECO:0000256" key="3">
    <source>
        <dbReference type="ARBA" id="ARBA00022679"/>
    </source>
</evidence>
<dbReference type="Pfam" id="PF03734">
    <property type="entry name" value="YkuD"/>
    <property type="match status" value="1"/>
</dbReference>
<dbReference type="SUPFAM" id="SSF47090">
    <property type="entry name" value="PGBD-like"/>
    <property type="match status" value="1"/>
</dbReference>
<dbReference type="GO" id="GO:0008360">
    <property type="term" value="P:regulation of cell shape"/>
    <property type="evidence" value="ECO:0007669"/>
    <property type="project" value="UniProtKB-UniRule"/>
</dbReference>
<accession>A0A9X1B3E6</accession>
<name>A0A9X1B3E6_9GAMM</name>
<comment type="pathway">
    <text evidence="1 7">Cell wall biogenesis; peptidoglycan biosynthesis.</text>
</comment>
<protein>
    <recommendedName>
        <fullName evidence="9">L,D-TPase catalytic domain-containing protein</fullName>
    </recommendedName>
</protein>
<evidence type="ECO:0000256" key="2">
    <source>
        <dbReference type="ARBA" id="ARBA00005992"/>
    </source>
</evidence>
<dbReference type="Gene3D" id="2.40.440.10">
    <property type="entry name" value="L,D-transpeptidase catalytic domain-like"/>
    <property type="match status" value="1"/>
</dbReference>
<dbReference type="AlphaFoldDB" id="A0A9X1B3E6"/>
<dbReference type="GO" id="GO:0071555">
    <property type="term" value="P:cell wall organization"/>
    <property type="evidence" value="ECO:0007669"/>
    <property type="project" value="UniProtKB-UniRule"/>
</dbReference>
<dbReference type="InterPro" id="IPR045380">
    <property type="entry name" value="LD_TPept_scaffold_dom"/>
</dbReference>
<feature type="domain" description="L,D-TPase catalytic" evidence="9">
    <location>
        <begin position="318"/>
        <end position="478"/>
    </location>
</feature>
<evidence type="ECO:0000256" key="7">
    <source>
        <dbReference type="PROSITE-ProRule" id="PRU01373"/>
    </source>
</evidence>
<dbReference type="CDD" id="cd16913">
    <property type="entry name" value="YkuD_like"/>
    <property type="match status" value="1"/>
</dbReference>
<keyword evidence="5 7" id="KW-0573">Peptidoglycan synthesis</keyword>
<feature type="active site" description="Proton donor/acceptor" evidence="7">
    <location>
        <position position="435"/>
    </location>
</feature>
<feature type="region of interest" description="Disordered" evidence="8">
    <location>
        <begin position="659"/>
        <end position="710"/>
    </location>
</feature>
<dbReference type="Pfam" id="PF20142">
    <property type="entry name" value="Scaffold"/>
    <property type="match status" value="1"/>
</dbReference>
<dbReference type="GO" id="GO:0004180">
    <property type="term" value="F:carboxypeptidase activity"/>
    <property type="evidence" value="ECO:0007669"/>
    <property type="project" value="UniProtKB-ARBA"/>
</dbReference>
<dbReference type="SUPFAM" id="SSF141523">
    <property type="entry name" value="L,D-transpeptidase catalytic domain-like"/>
    <property type="match status" value="1"/>
</dbReference>
<feature type="compositionally biased region" description="Low complexity" evidence="8">
    <location>
        <begin position="556"/>
        <end position="576"/>
    </location>
</feature>
<reference evidence="10 11" key="1">
    <citation type="journal article" date="2020" name="Microorganisms">
        <title>Osmotic Adaptation and Compatible Solute Biosynthesis of Phototrophic Bacteria as Revealed from Genome Analyses.</title>
        <authorList>
            <person name="Imhoff J.F."/>
            <person name="Rahn T."/>
            <person name="Kunzel S."/>
            <person name="Keller A."/>
            <person name="Neulinger S.C."/>
        </authorList>
    </citation>
    <scope>NUCLEOTIDE SEQUENCE [LARGE SCALE GENOMIC DNA]</scope>
    <source>
        <strain evidence="10 11">DSM 25653</strain>
    </source>
</reference>
<sequence>MSNYFPVGTFPIGCLLIGFSVAMLGPSCLFAQDREDAAVAAVNVDDALEQAMEDLSLFSPRLLREFYAARGFSHAWSPAQAASMLGLAQDSVAHGLDAKDFNVDAIQGLLAAHDLDASDNSAARWRADLILSDTLLRYLHHLQYGKYNPKEINPDWTFVASVDAAALQAEIQEVLAADELSAAVDAVLPHAPFYEQLKLGYARYLSLSERLQDEGGWTPLPAGPNLKIGMRDSRVPRIREQLALLDGDDFPPTADPDIYDKALYEALREFQKRSGLAPDGVIGPRTLAALNRPLDESLAAIRANLERMRWLYHELPHDYLLVDIAAYQLELVRDQQLVWSTRAVVGTDENQTPMFRDEMEHLVFNPTWSVPSSIQKKMRGVPSDYHVIDRRTGRRAYPSNPTDHRRYRLVQQPGPKNALGKVKFMFPNGHAIYLHDTPSRHLFARGRRAYSHGCVRVQEPLDLAREVLVSQNWDMSAINRVVDSGRTRYVNLDEHLPVLLYYLTARADEQGRVGFRNDLYQRDASLLSRLGGPSRADRLVFSEVEAPVTEPELQSPATTTAMPTPTATAKTAEPVASSGAAEAGLKATVNAQHDGQAELLSPDQAAPRAARSAGRAPDSSQPDASSPEASSNQQPAQEPWWDLSMNLQASEVFPALAATPAPSLSRPSQRASERFTSADLSLDQPMMSWRSQDSSKQATDANERVQSRGF</sequence>
<feature type="active site" description="Nucleophile" evidence="7">
    <location>
        <position position="454"/>
    </location>
</feature>
<evidence type="ECO:0000256" key="6">
    <source>
        <dbReference type="ARBA" id="ARBA00023316"/>
    </source>
</evidence>
<dbReference type="GO" id="GO:0016740">
    <property type="term" value="F:transferase activity"/>
    <property type="evidence" value="ECO:0007669"/>
    <property type="project" value="UniProtKB-KW"/>
</dbReference>
<dbReference type="InterPro" id="IPR038063">
    <property type="entry name" value="Transpep_catalytic_dom"/>
</dbReference>